<comment type="subcellular location">
    <subcellularLocation>
        <location evidence="1">Cell membrane</location>
    </subcellularLocation>
</comment>
<dbReference type="EMBL" id="VUNQ01000010">
    <property type="protein sequence ID" value="MSU01027.1"/>
    <property type="molecule type" value="Genomic_DNA"/>
</dbReference>
<name>A0A6N7XTC9_9FIRM</name>
<keyword evidence="4 6" id="KW-1133">Transmembrane helix</keyword>
<keyword evidence="2" id="KW-1003">Cell membrane</keyword>
<dbReference type="InterPro" id="IPR005899">
    <property type="entry name" value="Na_pump_deCOase"/>
</dbReference>
<evidence type="ECO:0000256" key="4">
    <source>
        <dbReference type="ARBA" id="ARBA00022989"/>
    </source>
</evidence>
<dbReference type="AlphaFoldDB" id="A0A6N7XTC9"/>
<keyword evidence="5 6" id="KW-0472">Membrane</keyword>
<keyword evidence="3 6" id="KW-0812">Transmembrane</keyword>
<dbReference type="GO" id="GO:0036376">
    <property type="term" value="P:sodium ion export across plasma membrane"/>
    <property type="evidence" value="ECO:0007669"/>
    <property type="project" value="InterPro"/>
</dbReference>
<dbReference type="NCBIfam" id="TIGR01195">
    <property type="entry name" value="oadG_fam"/>
    <property type="match status" value="1"/>
</dbReference>
<dbReference type="GO" id="GO:0015081">
    <property type="term" value="F:sodium ion transmembrane transporter activity"/>
    <property type="evidence" value="ECO:0007669"/>
    <property type="project" value="InterPro"/>
</dbReference>
<sequence>MGEYVSFGESIVITIFSMVVVFVGLIVLAMLISVLKAVGNKADKTENLSKIDDNVEKNIVKESKKDNVDDEALVAVIAAAVAASLGVNVPEVNIKSIKRVQQKNLVWSTTSRQEQIYGKL</sequence>
<feature type="transmembrane region" description="Helical" evidence="6">
    <location>
        <begin position="72"/>
        <end position="89"/>
    </location>
</feature>
<evidence type="ECO:0000313" key="7">
    <source>
        <dbReference type="EMBL" id="MSU01027.1"/>
    </source>
</evidence>
<accession>A0A6N7XTC9</accession>
<organism evidence="7 8">
    <name type="scientific">Tissierella pigra</name>
    <dbReference type="NCBI Taxonomy" id="2607614"/>
    <lineage>
        <taxon>Bacteria</taxon>
        <taxon>Bacillati</taxon>
        <taxon>Bacillota</taxon>
        <taxon>Tissierellia</taxon>
        <taxon>Tissierellales</taxon>
        <taxon>Tissierellaceae</taxon>
        <taxon>Tissierella</taxon>
    </lineage>
</organism>
<reference evidence="7 8" key="1">
    <citation type="submission" date="2019-09" db="EMBL/GenBank/DDBJ databases">
        <title>In-depth cultivation of the pig gut microbiome towards novel bacterial diversity and tailored functional studies.</title>
        <authorList>
            <person name="Wylensek D."/>
            <person name="Hitch T.C.A."/>
            <person name="Clavel T."/>
        </authorList>
    </citation>
    <scope>NUCLEOTIDE SEQUENCE [LARGE SCALE GENOMIC DNA]</scope>
    <source>
        <strain evidence="7 8">WCA3-693-APC-4?</strain>
    </source>
</reference>
<proteinExistence type="predicted"/>
<comment type="caution">
    <text evidence="7">The sequence shown here is derived from an EMBL/GenBank/DDBJ whole genome shotgun (WGS) entry which is preliminary data.</text>
</comment>
<evidence type="ECO:0000313" key="8">
    <source>
        <dbReference type="Proteomes" id="UP000469523"/>
    </source>
</evidence>
<dbReference type="RefSeq" id="WP_154439446.1">
    <property type="nucleotide sequence ID" value="NZ_VUNQ01000010.1"/>
</dbReference>
<dbReference type="Proteomes" id="UP000469523">
    <property type="component" value="Unassembled WGS sequence"/>
</dbReference>
<keyword evidence="8" id="KW-1185">Reference proteome</keyword>
<evidence type="ECO:0000256" key="5">
    <source>
        <dbReference type="ARBA" id="ARBA00023136"/>
    </source>
</evidence>
<protein>
    <submittedName>
        <fullName evidence="7">Uncharacterized protein</fullName>
    </submittedName>
</protein>
<dbReference type="Pfam" id="PF04277">
    <property type="entry name" value="OAD_gamma"/>
    <property type="match status" value="1"/>
</dbReference>
<feature type="transmembrane region" description="Helical" evidence="6">
    <location>
        <begin position="12"/>
        <end position="35"/>
    </location>
</feature>
<gene>
    <name evidence="7" type="ORF">FYJ83_06050</name>
</gene>
<evidence type="ECO:0000256" key="2">
    <source>
        <dbReference type="ARBA" id="ARBA00022475"/>
    </source>
</evidence>
<evidence type="ECO:0000256" key="1">
    <source>
        <dbReference type="ARBA" id="ARBA00004236"/>
    </source>
</evidence>
<evidence type="ECO:0000256" key="3">
    <source>
        <dbReference type="ARBA" id="ARBA00022692"/>
    </source>
</evidence>
<dbReference type="GO" id="GO:0005886">
    <property type="term" value="C:plasma membrane"/>
    <property type="evidence" value="ECO:0007669"/>
    <property type="project" value="UniProtKB-SubCell"/>
</dbReference>
<evidence type="ECO:0000256" key="6">
    <source>
        <dbReference type="SAM" id="Phobius"/>
    </source>
</evidence>